<accession>A0A9D6L973</accession>
<sequence>MRKLLILAVVVFVGWYGWKHYPDLIAHRPSHEVVVRNHSDSGMMRVRVIVDGQTFVRDDLPNGAEAVFPFRVAHDATFQLVWQWTNREGERQWTGGTVAQGPLVQRHIMTVNGDDDVIYEREAKPQ</sequence>
<gene>
    <name evidence="1" type="ORF">HY076_06750</name>
</gene>
<evidence type="ECO:0000313" key="1">
    <source>
        <dbReference type="EMBL" id="MBI3539955.1"/>
    </source>
</evidence>
<dbReference type="EMBL" id="JACQAY010000219">
    <property type="protein sequence ID" value="MBI3539955.1"/>
    <property type="molecule type" value="Genomic_DNA"/>
</dbReference>
<name>A0A9D6L973_UNCEI</name>
<reference evidence="1" key="1">
    <citation type="submission" date="2020-07" db="EMBL/GenBank/DDBJ databases">
        <title>Huge and variable diversity of episymbiotic CPR bacteria and DPANN archaea in groundwater ecosystems.</title>
        <authorList>
            <person name="He C.Y."/>
            <person name="Keren R."/>
            <person name="Whittaker M."/>
            <person name="Farag I.F."/>
            <person name="Doudna J."/>
            <person name="Cate J.H.D."/>
            <person name="Banfield J.F."/>
        </authorList>
    </citation>
    <scope>NUCLEOTIDE SEQUENCE</scope>
    <source>
        <strain evidence="1">NC_groundwater_928_Pr1_S-0.2um_72_17</strain>
    </source>
</reference>
<evidence type="ECO:0000313" key="2">
    <source>
        <dbReference type="Proteomes" id="UP000807850"/>
    </source>
</evidence>
<proteinExistence type="predicted"/>
<protein>
    <submittedName>
        <fullName evidence="1">Uncharacterized protein</fullName>
    </submittedName>
</protein>
<organism evidence="1 2">
    <name type="scientific">Eiseniibacteriota bacterium</name>
    <dbReference type="NCBI Taxonomy" id="2212470"/>
    <lineage>
        <taxon>Bacteria</taxon>
        <taxon>Candidatus Eiseniibacteriota</taxon>
    </lineage>
</organism>
<dbReference type="Proteomes" id="UP000807850">
    <property type="component" value="Unassembled WGS sequence"/>
</dbReference>
<dbReference type="AlphaFoldDB" id="A0A9D6L973"/>
<comment type="caution">
    <text evidence="1">The sequence shown here is derived from an EMBL/GenBank/DDBJ whole genome shotgun (WGS) entry which is preliminary data.</text>
</comment>